<comment type="caution">
    <text evidence="2">The sequence shown here is derived from an EMBL/GenBank/DDBJ whole genome shotgun (WGS) entry which is preliminary data.</text>
</comment>
<dbReference type="InterPro" id="IPR007109">
    <property type="entry name" value="Brix"/>
</dbReference>
<evidence type="ECO:0000313" key="2">
    <source>
        <dbReference type="EMBL" id="HIH16084.1"/>
    </source>
</evidence>
<dbReference type="EMBL" id="JAGVWE010000002">
    <property type="protein sequence ID" value="MBS3062319.1"/>
    <property type="molecule type" value="Genomic_DNA"/>
</dbReference>
<dbReference type="PROSITE" id="PS50833">
    <property type="entry name" value="BRIX"/>
    <property type="match status" value="1"/>
</dbReference>
<proteinExistence type="predicted"/>
<dbReference type="Proteomes" id="UP000564964">
    <property type="component" value="Unassembled WGS sequence"/>
</dbReference>
<reference evidence="3" key="2">
    <citation type="submission" date="2021-03" db="EMBL/GenBank/DDBJ databases">
        <authorList>
            <person name="Jaffe A."/>
        </authorList>
    </citation>
    <scope>NUCLEOTIDE SEQUENCE</scope>
    <source>
        <strain evidence="3">RIFCSPLOWO2_01_FULL_58_19</strain>
    </source>
</reference>
<dbReference type="Proteomes" id="UP000678237">
    <property type="component" value="Unassembled WGS sequence"/>
</dbReference>
<reference evidence="3" key="3">
    <citation type="submission" date="2021-05" db="EMBL/GenBank/DDBJ databases">
        <title>Protein family content uncovers lineage relationships and bacterial pathway maintenance mechanisms in DPANN archaea.</title>
        <authorList>
            <person name="Castelle C.J."/>
            <person name="Meheust R."/>
            <person name="Jaffe A.L."/>
            <person name="Seitz K."/>
            <person name="Gong X."/>
            <person name="Baker B.J."/>
            <person name="Banfield J.F."/>
        </authorList>
    </citation>
    <scope>NUCLEOTIDE SEQUENCE</scope>
    <source>
        <strain evidence="3">RIFCSPLOWO2_01_FULL_58_19</strain>
    </source>
</reference>
<name>A0A7J4JFK6_9ARCH</name>
<evidence type="ECO:0000259" key="1">
    <source>
        <dbReference type="PROSITE" id="PS50833"/>
    </source>
</evidence>
<dbReference type="GO" id="GO:0019843">
    <property type="term" value="F:rRNA binding"/>
    <property type="evidence" value="ECO:0007669"/>
    <property type="project" value="InterPro"/>
</dbReference>
<dbReference type="SUPFAM" id="SSF52954">
    <property type="entry name" value="Class II aaRS ABD-related"/>
    <property type="match status" value="1"/>
</dbReference>
<dbReference type="GO" id="GO:0006364">
    <property type="term" value="P:rRNA processing"/>
    <property type="evidence" value="ECO:0007669"/>
    <property type="project" value="InterPro"/>
</dbReference>
<sequence>MPALFSCSKQSSGKARRLAKALAAVFPGSLFVSRAGKSVDWLVSFARYQGLEVLVIVSPLEGNRFEWRGIAVSEGGWLESFSAEVSVVKEASWKKLVVGEVSMDVRGKKAADLLGRLLDPELVCSEAEFAWTEKGKTVSFRRGEAELGPSFCVERVSFEG</sequence>
<dbReference type="AlphaFoldDB" id="A0A7J4JFK6"/>
<gene>
    <name evidence="2" type="ORF">HA252_01630</name>
    <name evidence="3" type="ORF">J4203_00460</name>
</gene>
<dbReference type="EMBL" id="DUGH01000037">
    <property type="protein sequence ID" value="HIH16084.1"/>
    <property type="molecule type" value="Genomic_DNA"/>
</dbReference>
<evidence type="ECO:0000313" key="4">
    <source>
        <dbReference type="Proteomes" id="UP000564964"/>
    </source>
</evidence>
<evidence type="ECO:0000313" key="3">
    <source>
        <dbReference type="EMBL" id="MBS3062319.1"/>
    </source>
</evidence>
<organism evidence="2 4">
    <name type="scientific">Candidatus Iainarchaeum sp</name>
    <dbReference type="NCBI Taxonomy" id="3101447"/>
    <lineage>
        <taxon>Archaea</taxon>
        <taxon>Candidatus Iainarchaeota</taxon>
        <taxon>Candidatus Iainarchaeia</taxon>
        <taxon>Candidatus Iainarchaeales</taxon>
        <taxon>Candidatus Iainarchaeaceae</taxon>
        <taxon>Candidatus Iainarchaeum</taxon>
    </lineage>
</organism>
<dbReference type="Gene3D" id="3.40.50.10480">
    <property type="entry name" value="Probable brix-domain ribosomal biogenesis protein"/>
    <property type="match status" value="1"/>
</dbReference>
<accession>A0A7J4JFK6</accession>
<feature type="domain" description="Brix" evidence="1">
    <location>
        <begin position="1"/>
        <end position="160"/>
    </location>
</feature>
<reference evidence="4" key="1">
    <citation type="journal article" date="2020" name="bioRxiv">
        <title>A rank-normalized archaeal taxonomy based on genome phylogeny resolves widespread incomplete and uneven classifications.</title>
        <authorList>
            <person name="Rinke C."/>
            <person name="Chuvochina M."/>
            <person name="Mussig A.J."/>
            <person name="Chaumeil P.-A."/>
            <person name="Waite D.W."/>
            <person name="Whitman W.B."/>
            <person name="Parks D.H."/>
            <person name="Hugenholtz P."/>
        </authorList>
    </citation>
    <scope>NUCLEOTIDE SEQUENCE [LARGE SCALE GENOMIC DNA]</scope>
</reference>
<protein>
    <recommendedName>
        <fullName evidence="1">Brix domain-containing protein</fullName>
    </recommendedName>
</protein>